<dbReference type="Pfam" id="PF02607">
    <property type="entry name" value="B12-binding_2"/>
    <property type="match status" value="1"/>
</dbReference>
<evidence type="ECO:0000313" key="6">
    <source>
        <dbReference type="EMBL" id="OCA88903.1"/>
    </source>
</evidence>
<evidence type="ECO:0000256" key="2">
    <source>
        <dbReference type="ARBA" id="ARBA00023015"/>
    </source>
</evidence>
<evidence type="ECO:0000256" key="3">
    <source>
        <dbReference type="ARBA" id="ARBA00023125"/>
    </source>
</evidence>
<dbReference type="PROSITE" id="PS50937">
    <property type="entry name" value="HTH_MERR_2"/>
    <property type="match status" value="1"/>
</dbReference>
<dbReference type="GO" id="GO:0031419">
    <property type="term" value="F:cobalamin binding"/>
    <property type="evidence" value="ECO:0007669"/>
    <property type="project" value="InterPro"/>
</dbReference>
<feature type="domain" description="HTH merR-type" evidence="5">
    <location>
        <begin position="9"/>
        <end position="78"/>
    </location>
</feature>
<evidence type="ECO:0000256" key="1">
    <source>
        <dbReference type="ARBA" id="ARBA00022491"/>
    </source>
</evidence>
<dbReference type="SMART" id="SM00422">
    <property type="entry name" value="HTH_MERR"/>
    <property type="match status" value="1"/>
</dbReference>
<keyword evidence="2" id="KW-0805">Transcription regulation</keyword>
<keyword evidence="7" id="KW-1185">Reference proteome</keyword>
<evidence type="ECO:0000313" key="7">
    <source>
        <dbReference type="Proteomes" id="UP000092578"/>
    </source>
</evidence>
<sequence>MDQSNANGIYYIQQVAEITGLSKQLIRKWEERYGLIQPQRLENGYRVYSEKDINTLLAVKELSTQGHSIKQAAMILKDKAELFDSEPMRVQEPVYRREEMNDYVLQLLQQGARCDETELTLILQQAYHYLGLDTFLHSVIIPFLKEVGSRWERGEWDEYQEALSSLAVRDFLVQIRRSYQCREEAPLVVGACLPHEQHEVPVHILLLQFMIRGWKTVLVGASPAPGSIELLVKKLQPTKVLLSATTTIPFERDPRLLEHLDQFALANQKVDFYLGGAGAVQYASGKSLQAIHVVRSIEEIKEYTS</sequence>
<dbReference type="SUPFAM" id="SSF46955">
    <property type="entry name" value="Putative DNA-binding domain"/>
    <property type="match status" value="1"/>
</dbReference>
<dbReference type="InterPro" id="IPR036594">
    <property type="entry name" value="Meth_synthase_dom"/>
</dbReference>
<dbReference type="GO" id="GO:0046872">
    <property type="term" value="F:metal ion binding"/>
    <property type="evidence" value="ECO:0007669"/>
    <property type="project" value="InterPro"/>
</dbReference>
<dbReference type="InterPro" id="IPR047057">
    <property type="entry name" value="MerR_fam"/>
</dbReference>
<evidence type="ECO:0000259" key="5">
    <source>
        <dbReference type="PROSITE" id="PS50937"/>
    </source>
</evidence>
<dbReference type="InterPro" id="IPR036724">
    <property type="entry name" value="Cobalamin-bd_sf"/>
</dbReference>
<accession>A0A1B9AYS6</accession>
<dbReference type="Gene3D" id="1.10.1660.10">
    <property type="match status" value="1"/>
</dbReference>
<name>A0A1B9AYS6_9BACI</name>
<reference evidence="7" key="1">
    <citation type="submission" date="2016-05" db="EMBL/GenBank/DDBJ databases">
        <authorList>
            <person name="Liu B."/>
            <person name="Wang J."/>
            <person name="Zhu Y."/>
            <person name="Liu G."/>
            <person name="Chen Q."/>
            <person name="Chen Z."/>
            <person name="Lan J."/>
            <person name="Che J."/>
            <person name="Ge C."/>
            <person name="Shi H."/>
            <person name="Pan Z."/>
            <person name="Liu X."/>
        </authorList>
    </citation>
    <scope>NUCLEOTIDE SEQUENCE [LARGE SCALE GENOMIC DNA]</scope>
    <source>
        <strain evidence="7">FJAT-27215</strain>
    </source>
</reference>
<dbReference type="InterPro" id="IPR009061">
    <property type="entry name" value="DNA-bd_dom_put_sf"/>
</dbReference>
<dbReference type="PANTHER" id="PTHR30204:SF69">
    <property type="entry name" value="MERR-FAMILY TRANSCRIPTIONAL REGULATOR"/>
    <property type="match status" value="1"/>
</dbReference>
<dbReference type="GO" id="GO:0003700">
    <property type="term" value="F:DNA-binding transcription factor activity"/>
    <property type="evidence" value="ECO:0007669"/>
    <property type="project" value="InterPro"/>
</dbReference>
<evidence type="ECO:0000256" key="4">
    <source>
        <dbReference type="ARBA" id="ARBA00023163"/>
    </source>
</evidence>
<dbReference type="SUPFAM" id="SSF52242">
    <property type="entry name" value="Cobalamin (vitamin B12)-binding domain"/>
    <property type="match status" value="1"/>
</dbReference>
<dbReference type="Gene3D" id="3.40.50.280">
    <property type="entry name" value="Cobalamin-binding domain"/>
    <property type="match status" value="1"/>
</dbReference>
<dbReference type="Gene3D" id="1.10.1240.10">
    <property type="entry name" value="Methionine synthase domain"/>
    <property type="match status" value="1"/>
</dbReference>
<dbReference type="Proteomes" id="UP000092578">
    <property type="component" value="Unassembled WGS sequence"/>
</dbReference>
<dbReference type="GO" id="GO:0003677">
    <property type="term" value="F:DNA binding"/>
    <property type="evidence" value="ECO:0007669"/>
    <property type="project" value="UniProtKB-KW"/>
</dbReference>
<proteinExistence type="predicted"/>
<comment type="caution">
    <text evidence="6">The sequence shown here is derived from an EMBL/GenBank/DDBJ whole genome shotgun (WGS) entry which is preliminary data.</text>
</comment>
<dbReference type="InterPro" id="IPR003759">
    <property type="entry name" value="Cbl-bd_cap"/>
</dbReference>
<dbReference type="AlphaFoldDB" id="A0A1B9AYS6"/>
<keyword evidence="1" id="KW-0678">Repressor</keyword>
<gene>
    <name evidence="6" type="ORF">A8F95_05615</name>
</gene>
<keyword evidence="3" id="KW-0238">DNA-binding</keyword>
<dbReference type="RefSeq" id="WP_065410215.1">
    <property type="nucleotide sequence ID" value="NZ_MAYT01000012.1"/>
</dbReference>
<dbReference type="EMBL" id="MAYT01000012">
    <property type="protein sequence ID" value="OCA88903.1"/>
    <property type="molecule type" value="Genomic_DNA"/>
</dbReference>
<keyword evidence="4" id="KW-0804">Transcription</keyword>
<dbReference type="PANTHER" id="PTHR30204">
    <property type="entry name" value="REDOX-CYCLING DRUG-SENSING TRANSCRIPTIONAL ACTIVATOR SOXR"/>
    <property type="match status" value="1"/>
</dbReference>
<dbReference type="InterPro" id="IPR000551">
    <property type="entry name" value="MerR-type_HTH_dom"/>
</dbReference>
<dbReference type="Pfam" id="PF13411">
    <property type="entry name" value="MerR_1"/>
    <property type="match status" value="1"/>
</dbReference>
<organism evidence="6 7">
    <name type="scientific">Pseudobacillus wudalianchiensis</name>
    <dbReference type="NCBI Taxonomy" id="1743143"/>
    <lineage>
        <taxon>Bacteria</taxon>
        <taxon>Bacillati</taxon>
        <taxon>Bacillota</taxon>
        <taxon>Bacilli</taxon>
        <taxon>Bacillales</taxon>
        <taxon>Bacillaceae</taxon>
        <taxon>Pseudobacillus</taxon>
    </lineage>
</organism>
<protein>
    <recommendedName>
        <fullName evidence="5">HTH merR-type domain-containing protein</fullName>
    </recommendedName>
</protein>